<dbReference type="GO" id="GO:0016567">
    <property type="term" value="P:protein ubiquitination"/>
    <property type="evidence" value="ECO:0007669"/>
    <property type="project" value="InterPro"/>
</dbReference>
<dbReference type="PANTHER" id="PTHR11685">
    <property type="entry name" value="RBR FAMILY RING FINGER AND IBR DOMAIN-CONTAINING"/>
    <property type="match status" value="1"/>
</dbReference>
<proteinExistence type="inferred from homology"/>
<evidence type="ECO:0000256" key="6">
    <source>
        <dbReference type="ARBA" id="ARBA00022679"/>
    </source>
</evidence>
<evidence type="ECO:0000256" key="5">
    <source>
        <dbReference type="ARBA" id="ARBA00012251"/>
    </source>
</evidence>
<keyword evidence="16" id="KW-1185">Reference proteome</keyword>
<dbReference type="EMBL" id="WHWC01000002">
    <property type="protein sequence ID" value="KAG8388185.1"/>
    <property type="molecule type" value="Genomic_DNA"/>
</dbReference>
<dbReference type="Proteomes" id="UP000826271">
    <property type="component" value="Unassembled WGS sequence"/>
</dbReference>
<keyword evidence="11" id="KW-0862">Zinc</keyword>
<dbReference type="PROSITE" id="PS00518">
    <property type="entry name" value="ZF_RING_1"/>
    <property type="match status" value="1"/>
</dbReference>
<evidence type="ECO:0000313" key="15">
    <source>
        <dbReference type="EMBL" id="KAG8388185.1"/>
    </source>
</evidence>
<dbReference type="InterPro" id="IPR001841">
    <property type="entry name" value="Znf_RING"/>
</dbReference>
<feature type="domain" description="RING-type" evidence="13">
    <location>
        <begin position="67"/>
        <end position="112"/>
    </location>
</feature>
<dbReference type="SMART" id="SM00647">
    <property type="entry name" value="IBR"/>
    <property type="match status" value="1"/>
</dbReference>
<dbReference type="InterPro" id="IPR044066">
    <property type="entry name" value="TRIAD_supradom"/>
</dbReference>
<organism evidence="15 16">
    <name type="scientific">Buddleja alternifolia</name>
    <dbReference type="NCBI Taxonomy" id="168488"/>
    <lineage>
        <taxon>Eukaryota</taxon>
        <taxon>Viridiplantae</taxon>
        <taxon>Streptophyta</taxon>
        <taxon>Embryophyta</taxon>
        <taxon>Tracheophyta</taxon>
        <taxon>Spermatophyta</taxon>
        <taxon>Magnoliopsida</taxon>
        <taxon>eudicotyledons</taxon>
        <taxon>Gunneridae</taxon>
        <taxon>Pentapetalae</taxon>
        <taxon>asterids</taxon>
        <taxon>lamiids</taxon>
        <taxon>Lamiales</taxon>
        <taxon>Scrophulariaceae</taxon>
        <taxon>Buddlejeae</taxon>
        <taxon>Buddleja</taxon>
    </lineage>
</organism>
<sequence>MESLSALYNAFNNFFLVSDDFDSIDDVFPASDDSYAEELQFQEALEASLNLSSSHDHASSSRNTFSCQICTEDKPKPEMFEIEGCLHSFCQICISKHVEYKLQDNVVHVSCPDEDCNNVIRPDSLRYVMPPNIVAQWEGKMTESTILDSEKFYCPYENCSEMLVNDSDEGVIIRQSECPNCWRLFCAQCKVPWHQGFGCEEFIRLKHSKREKEKLRLLAKQNHWKKCPNCKVFVEKIDGCIHITCRLY</sequence>
<dbReference type="AlphaFoldDB" id="A0AAV6YA33"/>
<dbReference type="GO" id="GO:0061630">
    <property type="term" value="F:ubiquitin protein ligase activity"/>
    <property type="evidence" value="ECO:0007669"/>
    <property type="project" value="UniProtKB-EC"/>
</dbReference>
<evidence type="ECO:0000256" key="1">
    <source>
        <dbReference type="ARBA" id="ARBA00001798"/>
    </source>
</evidence>
<evidence type="ECO:0000256" key="8">
    <source>
        <dbReference type="ARBA" id="ARBA00022737"/>
    </source>
</evidence>
<gene>
    <name evidence="15" type="ORF">BUALT_Bualt02G0099500</name>
</gene>
<dbReference type="InterPro" id="IPR031127">
    <property type="entry name" value="E3_UB_ligase_RBR"/>
</dbReference>
<dbReference type="GO" id="GO:0008270">
    <property type="term" value="F:zinc ion binding"/>
    <property type="evidence" value="ECO:0007669"/>
    <property type="project" value="UniProtKB-KW"/>
</dbReference>
<evidence type="ECO:0000256" key="12">
    <source>
        <dbReference type="PROSITE-ProRule" id="PRU00175"/>
    </source>
</evidence>
<evidence type="ECO:0000259" key="14">
    <source>
        <dbReference type="PROSITE" id="PS51873"/>
    </source>
</evidence>
<evidence type="ECO:0000259" key="13">
    <source>
        <dbReference type="PROSITE" id="PS50089"/>
    </source>
</evidence>
<dbReference type="FunFam" id="3.30.40.10:FF:000230">
    <property type="entry name" value="RBR-type E3 ubiquitin transferase"/>
    <property type="match status" value="1"/>
</dbReference>
<keyword evidence="7" id="KW-0479">Metal-binding</keyword>
<dbReference type="InterPro" id="IPR017907">
    <property type="entry name" value="Znf_RING_CS"/>
</dbReference>
<name>A0AAV6YA33_9LAMI</name>
<keyword evidence="10" id="KW-0833">Ubl conjugation pathway</keyword>
<dbReference type="Pfam" id="PF01485">
    <property type="entry name" value="IBR"/>
    <property type="match status" value="1"/>
</dbReference>
<comment type="cofactor">
    <cofactor evidence="2">
        <name>Zn(2+)</name>
        <dbReference type="ChEBI" id="CHEBI:29105"/>
    </cofactor>
</comment>
<evidence type="ECO:0000256" key="3">
    <source>
        <dbReference type="ARBA" id="ARBA00003976"/>
    </source>
</evidence>
<dbReference type="EC" id="2.3.2.31" evidence="5"/>
<keyword evidence="6" id="KW-0808">Transferase</keyword>
<evidence type="ECO:0000256" key="11">
    <source>
        <dbReference type="ARBA" id="ARBA00022833"/>
    </source>
</evidence>
<dbReference type="PROSITE" id="PS51873">
    <property type="entry name" value="TRIAD"/>
    <property type="match status" value="1"/>
</dbReference>
<comment type="caution">
    <text evidence="15">The sequence shown here is derived from an EMBL/GenBank/DDBJ whole genome shotgun (WGS) entry which is preliminary data.</text>
</comment>
<keyword evidence="8" id="KW-0677">Repeat</keyword>
<dbReference type="PROSITE" id="PS50089">
    <property type="entry name" value="ZF_RING_2"/>
    <property type="match status" value="1"/>
</dbReference>
<feature type="domain" description="RING-type" evidence="14">
    <location>
        <begin position="63"/>
        <end position="248"/>
    </location>
</feature>
<evidence type="ECO:0000256" key="4">
    <source>
        <dbReference type="ARBA" id="ARBA00005884"/>
    </source>
</evidence>
<comment type="catalytic activity">
    <reaction evidence="1">
        <text>[E2 ubiquitin-conjugating enzyme]-S-ubiquitinyl-L-cysteine + [acceptor protein]-L-lysine = [E2 ubiquitin-conjugating enzyme]-L-cysteine + [acceptor protein]-N(6)-ubiquitinyl-L-lysine.</text>
        <dbReference type="EC" id="2.3.2.31"/>
    </reaction>
</comment>
<dbReference type="Gene3D" id="3.30.40.10">
    <property type="entry name" value="Zinc/RING finger domain, C3HC4 (zinc finger)"/>
    <property type="match status" value="1"/>
</dbReference>
<dbReference type="InterPro" id="IPR002867">
    <property type="entry name" value="IBR_dom"/>
</dbReference>
<dbReference type="InterPro" id="IPR013083">
    <property type="entry name" value="Znf_RING/FYVE/PHD"/>
</dbReference>
<reference evidence="15" key="1">
    <citation type="submission" date="2019-10" db="EMBL/GenBank/DDBJ databases">
        <authorList>
            <person name="Zhang R."/>
            <person name="Pan Y."/>
            <person name="Wang J."/>
            <person name="Ma R."/>
            <person name="Yu S."/>
        </authorList>
    </citation>
    <scope>NUCLEOTIDE SEQUENCE</scope>
    <source>
        <strain evidence="15">LA-IB0</strain>
        <tissue evidence="15">Leaf</tissue>
    </source>
</reference>
<dbReference type="SUPFAM" id="SSF57850">
    <property type="entry name" value="RING/U-box"/>
    <property type="match status" value="3"/>
</dbReference>
<evidence type="ECO:0000256" key="10">
    <source>
        <dbReference type="ARBA" id="ARBA00022786"/>
    </source>
</evidence>
<protein>
    <recommendedName>
        <fullName evidence="5">RBR-type E3 ubiquitin transferase</fullName>
        <ecNumber evidence="5">2.3.2.31</ecNumber>
    </recommendedName>
</protein>
<evidence type="ECO:0000256" key="2">
    <source>
        <dbReference type="ARBA" id="ARBA00001947"/>
    </source>
</evidence>
<accession>A0AAV6YA33</accession>
<comment type="similarity">
    <text evidence="4">Belongs to the RBR family. Ariadne subfamily.</text>
</comment>
<keyword evidence="9 12" id="KW-0863">Zinc-finger</keyword>
<dbReference type="CDD" id="cd22582">
    <property type="entry name" value="BRcat_RBR_unk"/>
    <property type="match status" value="1"/>
</dbReference>
<dbReference type="InterPro" id="IPR018957">
    <property type="entry name" value="Znf_C3HC4_RING-type"/>
</dbReference>
<dbReference type="Gene3D" id="1.20.120.1750">
    <property type="match status" value="1"/>
</dbReference>
<dbReference type="CDD" id="cd20336">
    <property type="entry name" value="Rcat_RBR"/>
    <property type="match status" value="1"/>
</dbReference>
<evidence type="ECO:0000256" key="7">
    <source>
        <dbReference type="ARBA" id="ARBA00022723"/>
    </source>
</evidence>
<evidence type="ECO:0000256" key="9">
    <source>
        <dbReference type="ARBA" id="ARBA00022771"/>
    </source>
</evidence>
<evidence type="ECO:0000313" key="16">
    <source>
        <dbReference type="Proteomes" id="UP000826271"/>
    </source>
</evidence>
<dbReference type="Pfam" id="PF00097">
    <property type="entry name" value="zf-C3HC4"/>
    <property type="match status" value="1"/>
</dbReference>
<comment type="function">
    <text evidence="3">Might act as an E3 ubiquitin-protein ligase, or as part of E3 complex, which accepts ubiquitin from specific E2 ubiquitin-conjugating enzymes and then transfers it to substrates.</text>
</comment>